<evidence type="ECO:0008006" key="4">
    <source>
        <dbReference type="Google" id="ProtNLM"/>
    </source>
</evidence>
<name>A0A3U2TWX5_SALET</name>
<feature type="coiled-coil region" evidence="1">
    <location>
        <begin position="5"/>
        <end position="42"/>
    </location>
</feature>
<protein>
    <recommendedName>
        <fullName evidence="4">Conjugal transfer protein TraD</fullName>
    </recommendedName>
</protein>
<dbReference type="Proteomes" id="UP000839531">
    <property type="component" value="Unassembled WGS sequence"/>
</dbReference>
<reference evidence="3" key="2">
    <citation type="submission" date="2018-07" db="EMBL/GenBank/DDBJ databases">
        <authorList>
            <person name="Ashton P.M."/>
            <person name="Dallman T."/>
            <person name="Nair S."/>
            <person name="De Pinna E."/>
            <person name="Peters T."/>
            <person name="Grant K."/>
        </authorList>
    </citation>
    <scope>NUCLEOTIDE SEQUENCE [LARGE SCALE GENOMIC DNA]</scope>
    <source>
        <strain evidence="3">143561</strain>
    </source>
</reference>
<comment type="caution">
    <text evidence="2">The sequence shown here is derived from an EMBL/GenBank/DDBJ whole genome shotgun (WGS) entry which is preliminary data.</text>
</comment>
<dbReference type="AlphaFoldDB" id="A0A3U2TWX5"/>
<sequence>MAFNIDKYNKLKKELEQKANLLNRLEQEMKAEKRKEDTARKIKIGAELIRIVRENSKEVSDELDFTNDLSLLVGALTNHMVLKRIYDQREFLRAEGDKRLNEWKLKNNKKRSKTDE</sequence>
<accession>A0A3U2TWX5</accession>
<dbReference type="EMBL" id="AAGNOE010000024">
    <property type="protein sequence ID" value="EBQ0045584.1"/>
    <property type="molecule type" value="Genomic_DNA"/>
</dbReference>
<reference evidence="2" key="1">
    <citation type="submission" date="2018-07" db="EMBL/GenBank/DDBJ databases">
        <authorList>
            <consortium name="GenomeTrakr network: Whole genome sequencing for foodborne pathogen traceback"/>
        </authorList>
    </citation>
    <scope>NUCLEOTIDE SEQUENCE</scope>
    <source>
        <strain evidence="2">CFSAN031465</strain>
    </source>
</reference>
<evidence type="ECO:0000313" key="3">
    <source>
        <dbReference type="EMBL" id="MLW97599.1"/>
    </source>
</evidence>
<evidence type="ECO:0000256" key="1">
    <source>
        <dbReference type="SAM" id="Coils"/>
    </source>
</evidence>
<evidence type="ECO:0000313" key="2">
    <source>
        <dbReference type="EMBL" id="EBQ0045584.1"/>
    </source>
</evidence>
<proteinExistence type="predicted"/>
<dbReference type="RefSeq" id="WP_023214640.1">
    <property type="nucleotide sequence ID" value="NZ_JAKMZS010000002.1"/>
</dbReference>
<dbReference type="EMBL" id="RVIZ01000033">
    <property type="protein sequence ID" value="MLW97599.1"/>
    <property type="molecule type" value="Genomic_DNA"/>
</dbReference>
<gene>
    <name evidence="2" type="ORF">AXN36_22380</name>
    <name evidence="3" type="ORF">DSG96_19215</name>
</gene>
<keyword evidence="1" id="KW-0175">Coiled coil</keyword>
<organism evidence="2">
    <name type="scientific">Salmonella enterica I</name>
    <dbReference type="NCBI Taxonomy" id="59201"/>
    <lineage>
        <taxon>Bacteria</taxon>
        <taxon>Pseudomonadati</taxon>
        <taxon>Pseudomonadota</taxon>
        <taxon>Gammaproteobacteria</taxon>
        <taxon>Enterobacterales</taxon>
        <taxon>Enterobacteriaceae</taxon>
        <taxon>Salmonella</taxon>
    </lineage>
</organism>